<sequence length="343" mass="39661">MKRRNPLIDNAKVVLIFFVVFGHVIQPFKAELKEIEVLYNWIYFFHMPAFILLSGLFAKGIADKGYLAKLFKRLIIPYVVFHFFYTLYYYLSTGADGWEWTVLNPQWSLWFLLSLFFWHLMIIVFKKIPTSLSVIIAIEIGLIAGFINEIGYTLSLSRTFVFFPFFLIGYFLTDKHLLALKRTWIKGLAILILTSVAVGLFLAPSFPPEWILATTSYEQLNAAGVGALARFAFYILSILMIGSVIAWVPETSNRFTHIGQKTMYVYLLHGVFIYLFRSNNMFKIDNVIDLFGLGLISFGIVLLLSSKPVRMITEPLVEAKWSLIRQRLNQNNQRKTYYETKSS</sequence>
<evidence type="ECO:0000256" key="3">
    <source>
        <dbReference type="SAM" id="Phobius"/>
    </source>
</evidence>
<dbReference type="AlphaFoldDB" id="A0A9X4AF63"/>
<feature type="transmembrane region" description="Helical" evidence="3">
    <location>
        <begin position="288"/>
        <end position="305"/>
    </location>
</feature>
<dbReference type="RefSeq" id="WP_272446392.1">
    <property type="nucleotide sequence ID" value="NZ_JAMQKC010000008.1"/>
</dbReference>
<dbReference type="Proteomes" id="UP001145069">
    <property type="component" value="Unassembled WGS sequence"/>
</dbReference>
<dbReference type="EMBL" id="JAMQKC010000008">
    <property type="protein sequence ID" value="MDC3417324.1"/>
    <property type="molecule type" value="Genomic_DNA"/>
</dbReference>
<dbReference type="PANTHER" id="PTHR37312:SF1">
    <property type="entry name" value="MEMBRANE-BOUND ACYLTRANSFERASE YKRP-RELATED"/>
    <property type="match status" value="1"/>
</dbReference>
<evidence type="ECO:0000259" key="4">
    <source>
        <dbReference type="Pfam" id="PF01757"/>
    </source>
</evidence>
<dbReference type="PANTHER" id="PTHR37312">
    <property type="entry name" value="MEMBRANE-BOUND ACYLTRANSFERASE YKRP-RELATED"/>
    <property type="match status" value="1"/>
</dbReference>
<comment type="caution">
    <text evidence="5">The sequence shown here is derived from an EMBL/GenBank/DDBJ whole genome shotgun (WGS) entry which is preliminary data.</text>
</comment>
<keyword evidence="3" id="KW-1133">Transmembrane helix</keyword>
<comment type="similarity">
    <text evidence="2">Belongs to the acyltransferase 3 family.</text>
</comment>
<feature type="transmembrane region" description="Helical" evidence="3">
    <location>
        <begin position="107"/>
        <end position="125"/>
    </location>
</feature>
<reference evidence="5" key="1">
    <citation type="submission" date="2022-06" db="EMBL/GenBank/DDBJ databases">
        <title>Aquibacillus sp. a new bacterium isolated from soil saline samples.</title>
        <authorList>
            <person name="Galisteo C."/>
            <person name="De La Haba R."/>
            <person name="Sanchez-Porro C."/>
            <person name="Ventosa A."/>
        </authorList>
    </citation>
    <scope>NUCLEOTIDE SEQUENCE</scope>
    <source>
        <strain evidence="5">3ASR75-54</strain>
    </source>
</reference>
<evidence type="ECO:0000256" key="2">
    <source>
        <dbReference type="ARBA" id="ARBA00007400"/>
    </source>
</evidence>
<feature type="transmembrane region" description="Helical" evidence="3">
    <location>
        <begin position="258"/>
        <end position="276"/>
    </location>
</feature>
<feature type="transmembrane region" description="Helical" evidence="3">
    <location>
        <begin position="132"/>
        <end position="148"/>
    </location>
</feature>
<evidence type="ECO:0000313" key="6">
    <source>
        <dbReference type="Proteomes" id="UP001145069"/>
    </source>
</evidence>
<feature type="transmembrane region" description="Helical" evidence="3">
    <location>
        <begin position="223"/>
        <end position="246"/>
    </location>
</feature>
<organism evidence="5 6">
    <name type="scientific">Aquibacillus salsiterrae</name>
    <dbReference type="NCBI Taxonomy" id="2950439"/>
    <lineage>
        <taxon>Bacteria</taxon>
        <taxon>Bacillati</taxon>
        <taxon>Bacillota</taxon>
        <taxon>Bacilli</taxon>
        <taxon>Bacillales</taxon>
        <taxon>Bacillaceae</taxon>
        <taxon>Aquibacillus</taxon>
    </lineage>
</organism>
<dbReference type="GO" id="GO:0016747">
    <property type="term" value="F:acyltransferase activity, transferring groups other than amino-acyl groups"/>
    <property type="evidence" value="ECO:0007669"/>
    <property type="project" value="InterPro"/>
</dbReference>
<protein>
    <submittedName>
        <fullName evidence="5">Acyltransferase family protein</fullName>
    </submittedName>
</protein>
<keyword evidence="3" id="KW-0812">Transmembrane</keyword>
<feature type="domain" description="Acyltransferase 3" evidence="4">
    <location>
        <begin position="8"/>
        <end position="304"/>
    </location>
</feature>
<evidence type="ECO:0000313" key="5">
    <source>
        <dbReference type="EMBL" id="MDC3417324.1"/>
    </source>
</evidence>
<proteinExistence type="inferred from homology"/>
<gene>
    <name evidence="5" type="ORF">NC799_10505</name>
</gene>
<dbReference type="InterPro" id="IPR002656">
    <property type="entry name" value="Acyl_transf_3_dom"/>
</dbReference>
<keyword evidence="5" id="KW-0012">Acyltransferase</keyword>
<keyword evidence="3" id="KW-0472">Membrane</keyword>
<accession>A0A9X4AF63</accession>
<dbReference type="InterPro" id="IPR052734">
    <property type="entry name" value="Nod_factor_acetyltransferase"/>
</dbReference>
<feature type="transmembrane region" description="Helical" evidence="3">
    <location>
        <begin position="154"/>
        <end position="172"/>
    </location>
</feature>
<feature type="transmembrane region" description="Helical" evidence="3">
    <location>
        <begin position="70"/>
        <end position="91"/>
    </location>
</feature>
<dbReference type="Pfam" id="PF01757">
    <property type="entry name" value="Acyl_transf_3"/>
    <property type="match status" value="1"/>
</dbReference>
<feature type="transmembrane region" description="Helical" evidence="3">
    <location>
        <begin position="7"/>
        <end position="26"/>
    </location>
</feature>
<feature type="transmembrane region" description="Helical" evidence="3">
    <location>
        <begin position="184"/>
        <end position="203"/>
    </location>
</feature>
<name>A0A9X4AF63_9BACI</name>
<keyword evidence="6" id="KW-1185">Reference proteome</keyword>
<evidence type="ECO:0000256" key="1">
    <source>
        <dbReference type="ARBA" id="ARBA00004370"/>
    </source>
</evidence>
<keyword evidence="5" id="KW-0808">Transferase</keyword>
<feature type="transmembrane region" description="Helical" evidence="3">
    <location>
        <begin position="38"/>
        <end position="58"/>
    </location>
</feature>
<comment type="subcellular location">
    <subcellularLocation>
        <location evidence="1">Membrane</location>
    </subcellularLocation>
</comment>